<sequence>MKKFYLLLTALAFISSISIAQKKTTKAIESKQPSTDVKRPKIVIGMVIDQMRWDYLYRFSNRYSNGGFKRLVKEGFSAENTFIPYTPTYTACGHASIYTGSVPAINGIIGNDWYDSQLKRSVYCAEDTSVRTVGSNTRAGLMSPKNMLSSTITDELRLATNFKSKVIGISLKDRGSILPAGHTANAAYWFDGQSGNWITSTYYTEKLPAWVENYNNLKMVDKFLEKNWNTLYPIETYSLSTADDRSYEGKSRGEQAPVFPHPFKLYAGKNYEMIKSMPYGNTMTLDLAKLAITSEKLGESGTTDFLAVSCSSTDYVGHQYGPNSIEIEDTYLRLDKDLEDFFNFLDNKYGKGNYLFFISADHGAAHAPGFLEENKLPGGTFGDSQIIKKLNTLFESKYNIKKTIVTSTNSQIVFNHEAIEEAKADYDAIKRTTIAEFRKLPHVADAFDLSKLSEATLVESLKKSITNGYNARRSGDIYILLRPAVIEGSKTGTTHGSGYPYDSHIPCVFMGWNVKPGKTNKTHYMTDIAATIAAMLHIQMPSGCIGEPITELTHQF</sequence>
<dbReference type="EMBL" id="SWBQ01000006">
    <property type="protein sequence ID" value="TKC03839.1"/>
    <property type="molecule type" value="Genomic_DNA"/>
</dbReference>
<dbReference type="PANTHER" id="PTHR10151:SF120">
    <property type="entry name" value="BIS(5'-ADENOSYL)-TRIPHOSPHATASE"/>
    <property type="match status" value="1"/>
</dbReference>
<dbReference type="RefSeq" id="WP_136837477.1">
    <property type="nucleotide sequence ID" value="NZ_SWBQ01000006.1"/>
</dbReference>
<keyword evidence="8" id="KW-1185">Reference proteome</keyword>
<dbReference type="CDD" id="cd16016">
    <property type="entry name" value="AP-SPAP"/>
    <property type="match status" value="1"/>
</dbReference>
<evidence type="ECO:0000256" key="4">
    <source>
        <dbReference type="PIRSR" id="PIRSR031924-50"/>
    </source>
</evidence>
<gene>
    <name evidence="7" type="ORF">FA047_17945</name>
</gene>
<dbReference type="PANTHER" id="PTHR10151">
    <property type="entry name" value="ECTONUCLEOTIDE PYROPHOSPHATASE/PHOSPHODIESTERASE"/>
    <property type="match status" value="1"/>
</dbReference>
<keyword evidence="1 4" id="KW-0597">Phosphoprotein</keyword>
<dbReference type="Pfam" id="PF01663">
    <property type="entry name" value="Phosphodiest"/>
    <property type="match status" value="1"/>
</dbReference>
<feature type="signal peptide" evidence="6">
    <location>
        <begin position="1"/>
        <end position="20"/>
    </location>
</feature>
<dbReference type="SUPFAM" id="SSF53649">
    <property type="entry name" value="Alkaline phosphatase-like"/>
    <property type="match status" value="1"/>
</dbReference>
<feature type="binding site" evidence="5">
    <location>
        <position position="111"/>
    </location>
    <ligand>
        <name>substrate</name>
    </ligand>
</feature>
<dbReference type="OrthoDB" id="9766127at2"/>
<organism evidence="7 8">
    <name type="scientific">Pedobacter frigoris</name>
    <dbReference type="NCBI Taxonomy" id="2571272"/>
    <lineage>
        <taxon>Bacteria</taxon>
        <taxon>Pseudomonadati</taxon>
        <taxon>Bacteroidota</taxon>
        <taxon>Sphingobacteriia</taxon>
        <taxon>Sphingobacteriales</taxon>
        <taxon>Sphingobacteriaceae</taxon>
        <taxon>Pedobacter</taxon>
    </lineage>
</organism>
<feature type="chain" id="PRO_5020486760" evidence="6">
    <location>
        <begin position="21"/>
        <end position="556"/>
    </location>
</feature>
<dbReference type="InterPro" id="IPR017850">
    <property type="entry name" value="Alkaline_phosphatase_core_sf"/>
</dbReference>
<name>A0A4U1CCI4_9SPHI</name>
<dbReference type="Proteomes" id="UP000307244">
    <property type="component" value="Unassembled WGS sequence"/>
</dbReference>
<dbReference type="InterPro" id="IPR026263">
    <property type="entry name" value="Alkaline_phosphatase_prok"/>
</dbReference>
<protein>
    <submittedName>
        <fullName evidence="7">Alkaline phosphatase family protein</fullName>
    </submittedName>
</protein>
<keyword evidence="2" id="KW-0479">Metal-binding</keyword>
<feature type="active site" description="Phosphothreonine intermediate" evidence="4">
    <location>
        <position position="90"/>
    </location>
</feature>
<evidence type="ECO:0000313" key="8">
    <source>
        <dbReference type="Proteomes" id="UP000307244"/>
    </source>
</evidence>
<evidence type="ECO:0000256" key="1">
    <source>
        <dbReference type="ARBA" id="ARBA00022553"/>
    </source>
</evidence>
<accession>A0A4U1CCI4</accession>
<reference evidence="7 8" key="1">
    <citation type="submission" date="2019-04" db="EMBL/GenBank/DDBJ databases">
        <title>Pedobacter sp. RP-3-15 sp. nov., isolated from Arctic soil.</title>
        <authorList>
            <person name="Dahal R.H."/>
            <person name="Kim D.-U."/>
        </authorList>
    </citation>
    <scope>NUCLEOTIDE SEQUENCE [LARGE SCALE GENOMIC DNA]</scope>
    <source>
        <strain evidence="7 8">RP-3-15</strain>
    </source>
</reference>
<evidence type="ECO:0000256" key="5">
    <source>
        <dbReference type="PIRSR" id="PIRSR031924-51"/>
    </source>
</evidence>
<keyword evidence="3 6" id="KW-0732">Signal</keyword>
<dbReference type="Gene3D" id="3.30.1360.150">
    <property type="match status" value="1"/>
</dbReference>
<evidence type="ECO:0000256" key="2">
    <source>
        <dbReference type="ARBA" id="ARBA00022723"/>
    </source>
</evidence>
<dbReference type="Gene3D" id="3.40.720.10">
    <property type="entry name" value="Alkaline Phosphatase, subunit A"/>
    <property type="match status" value="1"/>
</dbReference>
<dbReference type="GO" id="GO:0004035">
    <property type="term" value="F:alkaline phosphatase activity"/>
    <property type="evidence" value="ECO:0007669"/>
    <property type="project" value="InterPro"/>
</dbReference>
<comment type="caution">
    <text evidence="7">The sequence shown here is derived from an EMBL/GenBank/DDBJ whole genome shotgun (WGS) entry which is preliminary data.</text>
</comment>
<evidence type="ECO:0000313" key="7">
    <source>
        <dbReference type="EMBL" id="TKC03839.1"/>
    </source>
</evidence>
<dbReference type="PIRSF" id="PIRSF031924">
    <property type="entry name" value="Pi-irrepressible_AP"/>
    <property type="match status" value="1"/>
</dbReference>
<evidence type="ECO:0000256" key="6">
    <source>
        <dbReference type="SAM" id="SignalP"/>
    </source>
</evidence>
<proteinExistence type="predicted"/>
<dbReference type="InterPro" id="IPR002591">
    <property type="entry name" value="Phosphodiest/P_Trfase"/>
</dbReference>
<dbReference type="GO" id="GO:0046872">
    <property type="term" value="F:metal ion binding"/>
    <property type="evidence" value="ECO:0007669"/>
    <property type="project" value="UniProtKB-KW"/>
</dbReference>
<dbReference type="AlphaFoldDB" id="A0A4U1CCI4"/>
<feature type="binding site" evidence="5">
    <location>
        <begin position="172"/>
        <end position="174"/>
    </location>
    <ligand>
        <name>substrate</name>
    </ligand>
</feature>
<dbReference type="NCBIfam" id="NF042991">
    <property type="entry name" value="alk_phos_PafA"/>
    <property type="match status" value="1"/>
</dbReference>
<evidence type="ECO:0000256" key="3">
    <source>
        <dbReference type="ARBA" id="ARBA00022729"/>
    </source>
</evidence>